<organism evidence="1 2">
    <name type="scientific">Snodgrassella alvi</name>
    <dbReference type="NCBI Taxonomy" id="1196083"/>
    <lineage>
        <taxon>Bacteria</taxon>
        <taxon>Pseudomonadati</taxon>
        <taxon>Pseudomonadota</taxon>
        <taxon>Betaproteobacteria</taxon>
        <taxon>Neisseriales</taxon>
        <taxon>Neisseriaceae</taxon>
        <taxon>Snodgrassella</taxon>
    </lineage>
</organism>
<reference evidence="1 2" key="1">
    <citation type="journal article" date="2017" name="MBio">
        <title>Type VI secretion-mediated competition in the bee gut microbiome.</title>
        <authorList>
            <person name="Steele M.I."/>
            <person name="Kwong W.K."/>
            <person name="Powell J.E."/>
            <person name="Whiteley M."/>
            <person name="Moran N.A."/>
        </authorList>
    </citation>
    <scope>NUCLEOTIDE SEQUENCE [LARGE SCALE GENOMIC DNA]</scope>
    <source>
        <strain evidence="1 2">PEB0171</strain>
    </source>
</reference>
<evidence type="ECO:0000313" key="1">
    <source>
        <dbReference type="EMBL" id="PIT63801.1"/>
    </source>
</evidence>
<comment type="caution">
    <text evidence="1">The sequence shown here is derived from an EMBL/GenBank/DDBJ whole genome shotgun (WGS) entry which is preliminary data.</text>
</comment>
<dbReference type="AlphaFoldDB" id="A0A2N9Y5K6"/>
<gene>
    <name evidence="1" type="ORF">BHC47_03470</name>
</gene>
<dbReference type="EMBL" id="MEIV01000025">
    <property type="protein sequence ID" value="PIT63801.1"/>
    <property type="molecule type" value="Genomic_DNA"/>
</dbReference>
<evidence type="ECO:0000313" key="2">
    <source>
        <dbReference type="Proteomes" id="UP000231094"/>
    </source>
</evidence>
<name>A0A2N9Y5K6_9NEIS</name>
<dbReference type="RefSeq" id="WP_084563879.1">
    <property type="nucleotide sequence ID" value="NZ_CP160073.2"/>
</dbReference>
<sequence length="61" mass="7033">MRKQIWQSLYGEGLEQAIEVPELASSVKAIQSRAKANADIYESIFPFIPSNYLYKKIEKLK</sequence>
<protein>
    <submittedName>
        <fullName evidence="1">Uncharacterized protein</fullName>
    </submittedName>
</protein>
<proteinExistence type="predicted"/>
<dbReference type="Proteomes" id="UP000231094">
    <property type="component" value="Unassembled WGS sequence"/>
</dbReference>
<accession>A0A2N9Y5K6</accession>